<sequence>MNKSNTISKYITIKSFKFINNQLILNTYNEDANEYIIYIKNGSIDALIKSCQGDEVGLKYLDEGDVVKIKGVNIENNKINIRKIYIKTKYIFNSESSDDLDYY</sequence>
<name>A0A6C0ISZ6_9ZZZZ</name>
<dbReference type="AlphaFoldDB" id="A0A6C0ISZ6"/>
<proteinExistence type="predicted"/>
<evidence type="ECO:0000313" key="1">
    <source>
        <dbReference type="EMBL" id="QHT96152.1"/>
    </source>
</evidence>
<protein>
    <submittedName>
        <fullName evidence="1">Uncharacterized protein</fullName>
    </submittedName>
</protein>
<organism evidence="1">
    <name type="scientific">viral metagenome</name>
    <dbReference type="NCBI Taxonomy" id="1070528"/>
    <lineage>
        <taxon>unclassified sequences</taxon>
        <taxon>metagenomes</taxon>
        <taxon>organismal metagenomes</taxon>
    </lineage>
</organism>
<accession>A0A6C0ISZ6</accession>
<reference evidence="1" key="1">
    <citation type="journal article" date="2020" name="Nature">
        <title>Giant virus diversity and host interactions through global metagenomics.</title>
        <authorList>
            <person name="Schulz F."/>
            <person name="Roux S."/>
            <person name="Paez-Espino D."/>
            <person name="Jungbluth S."/>
            <person name="Walsh D.A."/>
            <person name="Denef V.J."/>
            <person name="McMahon K.D."/>
            <person name="Konstantinidis K.T."/>
            <person name="Eloe-Fadrosh E.A."/>
            <person name="Kyrpides N.C."/>
            <person name="Woyke T."/>
        </authorList>
    </citation>
    <scope>NUCLEOTIDE SEQUENCE</scope>
    <source>
        <strain evidence="1">GVMAG-M-3300024302-11</strain>
    </source>
</reference>
<dbReference type="EMBL" id="MN740254">
    <property type="protein sequence ID" value="QHT96152.1"/>
    <property type="molecule type" value="Genomic_DNA"/>
</dbReference>